<dbReference type="Pfam" id="PF13439">
    <property type="entry name" value="Glyco_transf_4"/>
    <property type="match status" value="1"/>
</dbReference>
<dbReference type="SUPFAM" id="SSF53756">
    <property type="entry name" value="UDP-Glycosyltransferase/glycogen phosphorylase"/>
    <property type="match status" value="1"/>
</dbReference>
<dbReference type="CDD" id="cd03801">
    <property type="entry name" value="GT4_PimA-like"/>
    <property type="match status" value="1"/>
</dbReference>
<dbReference type="KEGG" id="gsn:YC6258_03251"/>
<keyword evidence="5" id="KW-1185">Reference proteome</keyword>
<evidence type="ECO:0000256" key="1">
    <source>
        <dbReference type="ARBA" id="ARBA00022679"/>
    </source>
</evidence>
<feature type="domain" description="Glycosyl transferase family 1" evidence="2">
    <location>
        <begin position="185"/>
        <end position="351"/>
    </location>
</feature>
<dbReference type="PANTHER" id="PTHR46401:SF2">
    <property type="entry name" value="GLYCOSYLTRANSFERASE WBBK-RELATED"/>
    <property type="match status" value="1"/>
</dbReference>
<gene>
    <name evidence="4" type="ORF">YC6258_03251</name>
</gene>
<accession>A0A0C5VKU6</accession>
<evidence type="ECO:0000259" key="2">
    <source>
        <dbReference type="Pfam" id="PF00534"/>
    </source>
</evidence>
<evidence type="ECO:0000259" key="3">
    <source>
        <dbReference type="Pfam" id="PF13439"/>
    </source>
</evidence>
<dbReference type="Pfam" id="PF00534">
    <property type="entry name" value="Glycos_transf_1"/>
    <property type="match status" value="1"/>
</dbReference>
<dbReference type="STRING" id="1445510.YC6258_03251"/>
<proteinExistence type="predicted"/>
<keyword evidence="1 4" id="KW-0808">Transferase</keyword>
<evidence type="ECO:0000313" key="5">
    <source>
        <dbReference type="Proteomes" id="UP000032266"/>
    </source>
</evidence>
<sequence length="377" mass="42930">MKKILVATNEFFPFKGGIGRYSEEIVVQAKERYDVTVLCPDYGGKVYGCPYEEDIRLITFPGGQFSLRQAPCLLKTILSIDFSFYDYVLVADWPIWLLICLVNQYVPLKKKISFSLMLHGSEILNLKYGKTSLVRKITNPFKDVQHIFVNSEYTKSILLKYFGDKLSCDVHVTYLAAKNQRLNTIKEIPEKKHGSFILLTVGRLDSRKGHETVIDSIARLSAERGKILYRIIGNGSDDYRQYLLEKAKRLDVNIEILSDLSDSDVELEYLKANIFILAARPEPLKVEGFGIVFLEAAAFGLPSISTKVGAIPEVVTDHVTGLLCEHDINDISKAIKTVFHNRNLIKKFSENCLLRFDFFSWRKTASQTFRVMSQEAN</sequence>
<name>A0A0C5VKU6_9GAMM</name>
<reference evidence="4 5" key="1">
    <citation type="submission" date="2014-01" db="EMBL/GenBank/DDBJ databases">
        <title>Full genme sequencing of cellulolytic bacterium Gynuella sunshinyii YC6258T gen. nov., sp. nov.</title>
        <authorList>
            <person name="Khan H."/>
            <person name="Chung E.J."/>
            <person name="Chung Y.R."/>
        </authorList>
    </citation>
    <scope>NUCLEOTIDE SEQUENCE [LARGE SCALE GENOMIC DNA]</scope>
    <source>
        <strain evidence="4 5">YC6258</strain>
    </source>
</reference>
<dbReference type="HOGENOM" id="CLU_009583_2_5_6"/>
<dbReference type="RefSeq" id="WP_044620056.1">
    <property type="nucleotide sequence ID" value="NZ_CP007142.1"/>
</dbReference>
<dbReference type="PANTHER" id="PTHR46401">
    <property type="entry name" value="GLYCOSYLTRANSFERASE WBBK-RELATED"/>
    <property type="match status" value="1"/>
</dbReference>
<dbReference type="InterPro" id="IPR028098">
    <property type="entry name" value="Glyco_trans_4-like_N"/>
</dbReference>
<organism evidence="4 5">
    <name type="scientific">Gynuella sunshinyii YC6258</name>
    <dbReference type="NCBI Taxonomy" id="1445510"/>
    <lineage>
        <taxon>Bacteria</taxon>
        <taxon>Pseudomonadati</taxon>
        <taxon>Pseudomonadota</taxon>
        <taxon>Gammaproteobacteria</taxon>
        <taxon>Oceanospirillales</taxon>
        <taxon>Saccharospirillaceae</taxon>
        <taxon>Gynuella</taxon>
    </lineage>
</organism>
<dbReference type="InterPro" id="IPR001296">
    <property type="entry name" value="Glyco_trans_1"/>
</dbReference>
<dbReference type="Gene3D" id="3.40.50.2000">
    <property type="entry name" value="Glycogen Phosphorylase B"/>
    <property type="match status" value="2"/>
</dbReference>
<evidence type="ECO:0000313" key="4">
    <source>
        <dbReference type="EMBL" id="AJQ95287.1"/>
    </source>
</evidence>
<feature type="domain" description="Glycosyltransferase subfamily 4-like N-terminal" evidence="3">
    <location>
        <begin position="16"/>
        <end position="163"/>
    </location>
</feature>
<dbReference type="EMBL" id="CP007142">
    <property type="protein sequence ID" value="AJQ95287.1"/>
    <property type="molecule type" value="Genomic_DNA"/>
</dbReference>
<dbReference type="AlphaFoldDB" id="A0A0C5VKU6"/>
<dbReference type="GO" id="GO:0009103">
    <property type="term" value="P:lipopolysaccharide biosynthetic process"/>
    <property type="evidence" value="ECO:0007669"/>
    <property type="project" value="TreeGrafter"/>
</dbReference>
<protein>
    <submittedName>
        <fullName evidence="4">Glycosyltransferase</fullName>
    </submittedName>
</protein>
<dbReference type="Proteomes" id="UP000032266">
    <property type="component" value="Chromosome"/>
</dbReference>
<dbReference type="GO" id="GO:0016757">
    <property type="term" value="F:glycosyltransferase activity"/>
    <property type="evidence" value="ECO:0007669"/>
    <property type="project" value="InterPro"/>
</dbReference>